<dbReference type="EMBL" id="JBBPBN010000034">
    <property type="protein sequence ID" value="KAK9002866.1"/>
    <property type="molecule type" value="Genomic_DNA"/>
</dbReference>
<reference evidence="1 2" key="1">
    <citation type="journal article" date="2024" name="G3 (Bethesda)">
        <title>Genome assembly of Hibiscus sabdariffa L. provides insights into metabolisms of medicinal natural products.</title>
        <authorList>
            <person name="Kim T."/>
        </authorList>
    </citation>
    <scope>NUCLEOTIDE SEQUENCE [LARGE SCALE GENOMIC DNA]</scope>
    <source>
        <strain evidence="1">TK-2024</strain>
        <tissue evidence="1">Old leaves</tissue>
    </source>
</reference>
<accession>A0ABR2QQC4</accession>
<dbReference type="Proteomes" id="UP001396334">
    <property type="component" value="Unassembled WGS sequence"/>
</dbReference>
<protein>
    <submittedName>
        <fullName evidence="1">Uncharacterized protein</fullName>
    </submittedName>
</protein>
<name>A0ABR2QQC4_9ROSI</name>
<organism evidence="1 2">
    <name type="scientific">Hibiscus sabdariffa</name>
    <name type="common">roselle</name>
    <dbReference type="NCBI Taxonomy" id="183260"/>
    <lineage>
        <taxon>Eukaryota</taxon>
        <taxon>Viridiplantae</taxon>
        <taxon>Streptophyta</taxon>
        <taxon>Embryophyta</taxon>
        <taxon>Tracheophyta</taxon>
        <taxon>Spermatophyta</taxon>
        <taxon>Magnoliopsida</taxon>
        <taxon>eudicotyledons</taxon>
        <taxon>Gunneridae</taxon>
        <taxon>Pentapetalae</taxon>
        <taxon>rosids</taxon>
        <taxon>malvids</taxon>
        <taxon>Malvales</taxon>
        <taxon>Malvaceae</taxon>
        <taxon>Malvoideae</taxon>
        <taxon>Hibiscus</taxon>
    </lineage>
</organism>
<proteinExistence type="predicted"/>
<gene>
    <name evidence="1" type="ORF">V6N11_060442</name>
</gene>
<comment type="caution">
    <text evidence="1">The sequence shown here is derived from an EMBL/GenBank/DDBJ whole genome shotgun (WGS) entry which is preliminary data.</text>
</comment>
<evidence type="ECO:0000313" key="1">
    <source>
        <dbReference type="EMBL" id="KAK9002866.1"/>
    </source>
</evidence>
<keyword evidence="2" id="KW-1185">Reference proteome</keyword>
<evidence type="ECO:0000313" key="2">
    <source>
        <dbReference type="Proteomes" id="UP001396334"/>
    </source>
</evidence>
<sequence>MRVSEAQHEPHIPALLFGANEHFKGQANKFLGVLFAVGMLLEFRYRVRKELSFRNNLWPRLILLPST</sequence>